<evidence type="ECO:0000313" key="3">
    <source>
        <dbReference type="Proteomes" id="UP000199569"/>
    </source>
</evidence>
<dbReference type="STRING" id="549386.SAMN02927923_03254"/>
<dbReference type="AlphaFoldDB" id="A0A1G5KE31"/>
<dbReference type="EMBL" id="FMVJ01000009">
    <property type="protein sequence ID" value="SCY98852.1"/>
    <property type="molecule type" value="Genomic_DNA"/>
</dbReference>
<proteinExistence type="predicted"/>
<reference evidence="2 3" key="1">
    <citation type="submission" date="2016-10" db="EMBL/GenBank/DDBJ databases">
        <authorList>
            <person name="de Groot N.N."/>
        </authorList>
    </citation>
    <scope>NUCLEOTIDE SEQUENCE [LARGE SCALE GENOMIC DNA]</scope>
    <source>
        <strain evidence="2 3">CGMCC 1.7666</strain>
    </source>
</reference>
<sequence>MVAGLVLVRHKPGSAKGVMFMTIEDETDIANIIVWPSLYDKQCRLILSSGMIAVRRRYQREGGVTHLIAEHLVDLSDLLRSVGDRDDPFSMRSDEAKVGTRDRLREGSKEVAPAPPIDLIEEKSEASAIRVATRDFR</sequence>
<evidence type="ECO:0000313" key="2">
    <source>
        <dbReference type="EMBL" id="SCY98852.1"/>
    </source>
</evidence>
<name>A0A1G5KE31_9HYPH</name>
<feature type="compositionally biased region" description="Basic and acidic residues" evidence="1">
    <location>
        <begin position="86"/>
        <end position="109"/>
    </location>
</feature>
<keyword evidence="3" id="KW-1185">Reference proteome</keyword>
<organism evidence="2 3">
    <name type="scientific">Microvirga guangxiensis</name>
    <dbReference type="NCBI Taxonomy" id="549386"/>
    <lineage>
        <taxon>Bacteria</taxon>
        <taxon>Pseudomonadati</taxon>
        <taxon>Pseudomonadota</taxon>
        <taxon>Alphaproteobacteria</taxon>
        <taxon>Hyphomicrobiales</taxon>
        <taxon>Methylobacteriaceae</taxon>
        <taxon>Microvirga</taxon>
    </lineage>
</organism>
<protein>
    <submittedName>
        <fullName evidence="2">DNA polymerase-3 subunit alpha/error-prone DNA polymerase</fullName>
    </submittedName>
</protein>
<dbReference type="RefSeq" id="WP_091136828.1">
    <property type="nucleotide sequence ID" value="NZ_FMVJ01000009.1"/>
</dbReference>
<accession>A0A1G5KE31</accession>
<dbReference type="Proteomes" id="UP000199569">
    <property type="component" value="Unassembled WGS sequence"/>
</dbReference>
<gene>
    <name evidence="2" type="ORF">SAMN02927923_03254</name>
</gene>
<dbReference type="OrthoDB" id="9803237at2"/>
<feature type="region of interest" description="Disordered" evidence="1">
    <location>
        <begin position="86"/>
        <end position="113"/>
    </location>
</feature>
<evidence type="ECO:0000256" key="1">
    <source>
        <dbReference type="SAM" id="MobiDB-lite"/>
    </source>
</evidence>
<dbReference type="CDD" id="cd04485">
    <property type="entry name" value="DnaE_OBF"/>
    <property type="match status" value="1"/>
</dbReference>